<accession>A0ABV2J8D5</accession>
<dbReference type="PANTHER" id="PTHR42856:SF1">
    <property type="entry name" value="ACYL-COENZYME A THIOESTERASE PAAI"/>
    <property type="match status" value="1"/>
</dbReference>
<dbReference type="EMBL" id="JBEPMA010000002">
    <property type="protein sequence ID" value="MET3617037.1"/>
    <property type="molecule type" value="Genomic_DNA"/>
</dbReference>
<dbReference type="InterPro" id="IPR029069">
    <property type="entry name" value="HotDog_dom_sf"/>
</dbReference>
<dbReference type="NCBIfam" id="TIGR00369">
    <property type="entry name" value="unchar_dom_1"/>
    <property type="match status" value="1"/>
</dbReference>
<organism evidence="3 4">
    <name type="scientific">Peptoniphilus olsenii</name>
    <dbReference type="NCBI Taxonomy" id="411570"/>
    <lineage>
        <taxon>Bacteria</taxon>
        <taxon>Bacillati</taxon>
        <taxon>Bacillota</taxon>
        <taxon>Tissierellia</taxon>
        <taxon>Tissierellales</taxon>
        <taxon>Peptoniphilaceae</taxon>
        <taxon>Peptoniphilus</taxon>
    </lineage>
</organism>
<dbReference type="GO" id="GO:0016787">
    <property type="term" value="F:hydrolase activity"/>
    <property type="evidence" value="ECO:0007669"/>
    <property type="project" value="UniProtKB-KW"/>
</dbReference>
<dbReference type="PANTHER" id="PTHR42856">
    <property type="entry name" value="ACYL-COENZYME A THIOESTERASE PAAI"/>
    <property type="match status" value="1"/>
</dbReference>
<keyword evidence="4" id="KW-1185">Reference proteome</keyword>
<dbReference type="Pfam" id="PF03061">
    <property type="entry name" value="4HBT"/>
    <property type="match status" value="1"/>
</dbReference>
<sequence length="138" mass="15468">MNREELIERIEKDDYAVANNFKVHSYNGDNLVIEMTPAAQHINAIGVVHGGALYSLMDSASGFLLVLKDKISVTLDSSINFISASKEGEKLYTKTEILHSGRTTNIIDVKVYNEDEKFIAHGTFTMFNKGDKLRKLKD</sequence>
<evidence type="ECO:0000259" key="2">
    <source>
        <dbReference type="Pfam" id="PF03061"/>
    </source>
</evidence>
<reference evidence="3 4" key="1">
    <citation type="submission" date="2024-06" db="EMBL/GenBank/DDBJ databases">
        <title>Genomic Encyclopedia of Type Strains, Phase IV (KMG-IV): sequencing the most valuable type-strain genomes for metagenomic binning, comparative biology and taxonomic classification.</title>
        <authorList>
            <person name="Goeker M."/>
        </authorList>
    </citation>
    <scope>NUCLEOTIDE SEQUENCE [LARGE SCALE GENOMIC DNA]</scope>
    <source>
        <strain evidence="3 4">DSM 21460</strain>
    </source>
</reference>
<comment type="caution">
    <text evidence="3">The sequence shown here is derived from an EMBL/GenBank/DDBJ whole genome shotgun (WGS) entry which is preliminary data.</text>
</comment>
<protein>
    <submittedName>
        <fullName evidence="3">Acyl-CoA thioesterase</fullName>
        <ecNumber evidence="3">3.1.2.-</ecNumber>
    </submittedName>
</protein>
<dbReference type="Proteomes" id="UP001549162">
    <property type="component" value="Unassembled WGS sequence"/>
</dbReference>
<evidence type="ECO:0000256" key="1">
    <source>
        <dbReference type="ARBA" id="ARBA00022801"/>
    </source>
</evidence>
<dbReference type="InterPro" id="IPR052723">
    <property type="entry name" value="Acyl-CoA_thioesterase_PaaI"/>
</dbReference>
<dbReference type="InterPro" id="IPR003736">
    <property type="entry name" value="PAAI_dom"/>
</dbReference>
<evidence type="ECO:0000313" key="3">
    <source>
        <dbReference type="EMBL" id="MET3617037.1"/>
    </source>
</evidence>
<keyword evidence="1 3" id="KW-0378">Hydrolase</keyword>
<dbReference type="SUPFAM" id="SSF54637">
    <property type="entry name" value="Thioesterase/thiol ester dehydrase-isomerase"/>
    <property type="match status" value="1"/>
</dbReference>
<dbReference type="CDD" id="cd03443">
    <property type="entry name" value="PaaI_thioesterase"/>
    <property type="match status" value="1"/>
</dbReference>
<feature type="domain" description="Thioesterase" evidence="2">
    <location>
        <begin position="46"/>
        <end position="117"/>
    </location>
</feature>
<dbReference type="RefSeq" id="WP_354367100.1">
    <property type="nucleotide sequence ID" value="NZ_JBEPMA010000002.1"/>
</dbReference>
<dbReference type="EC" id="3.1.2.-" evidence="3"/>
<gene>
    <name evidence="3" type="ORF">ABID14_000662</name>
</gene>
<dbReference type="Gene3D" id="3.10.129.10">
    <property type="entry name" value="Hotdog Thioesterase"/>
    <property type="match status" value="1"/>
</dbReference>
<evidence type="ECO:0000313" key="4">
    <source>
        <dbReference type="Proteomes" id="UP001549162"/>
    </source>
</evidence>
<dbReference type="InterPro" id="IPR006683">
    <property type="entry name" value="Thioestr_dom"/>
</dbReference>
<proteinExistence type="predicted"/>
<name>A0ABV2J8D5_9FIRM</name>